<dbReference type="PANTHER" id="PTHR20852">
    <property type="entry name" value="GLUTAMINE SYNTHETASE"/>
    <property type="match status" value="1"/>
</dbReference>
<dbReference type="InterPro" id="IPR027303">
    <property type="entry name" value="Gln_synth_gly_rich_site"/>
</dbReference>
<keyword evidence="6" id="KW-0547">Nucleotide-binding</keyword>
<dbReference type="Proteomes" id="UP000708208">
    <property type="component" value="Unassembled WGS sequence"/>
</dbReference>
<dbReference type="FunFam" id="3.10.20.70:FF:000004">
    <property type="entry name" value="Glutamine synthetase"/>
    <property type="match status" value="1"/>
</dbReference>
<protein>
    <recommendedName>
        <fullName evidence="3">glutamine synthetase</fullName>
        <ecNumber evidence="3">6.3.1.2</ecNumber>
    </recommendedName>
</protein>
<dbReference type="GO" id="GO:0004356">
    <property type="term" value="F:glutamine synthetase activity"/>
    <property type="evidence" value="ECO:0007669"/>
    <property type="project" value="UniProtKB-EC"/>
</dbReference>
<evidence type="ECO:0000259" key="10">
    <source>
        <dbReference type="PROSITE" id="PS51986"/>
    </source>
</evidence>
<dbReference type="GO" id="GO:0005524">
    <property type="term" value="F:ATP binding"/>
    <property type="evidence" value="ECO:0007669"/>
    <property type="project" value="UniProtKB-KW"/>
</dbReference>
<evidence type="ECO:0000313" key="13">
    <source>
        <dbReference type="Proteomes" id="UP000708208"/>
    </source>
</evidence>
<dbReference type="PROSITE" id="PS51986">
    <property type="entry name" value="GS_BETA_GRASP"/>
    <property type="match status" value="1"/>
</dbReference>
<gene>
    <name evidence="12" type="ORF">AFUS01_LOCUS45347</name>
</gene>
<evidence type="ECO:0000256" key="1">
    <source>
        <dbReference type="ARBA" id="ARBA00004496"/>
    </source>
</evidence>
<reference evidence="12" key="1">
    <citation type="submission" date="2021-06" db="EMBL/GenBank/DDBJ databases">
        <authorList>
            <person name="Hodson N. C."/>
            <person name="Mongue J. A."/>
            <person name="Jaron S. K."/>
        </authorList>
    </citation>
    <scope>NUCLEOTIDE SEQUENCE</scope>
</reference>
<dbReference type="GO" id="GO:0006542">
    <property type="term" value="P:glutamine biosynthetic process"/>
    <property type="evidence" value="ECO:0007669"/>
    <property type="project" value="InterPro"/>
</dbReference>
<dbReference type="InterPro" id="IPR008146">
    <property type="entry name" value="Gln_synth_cat_dom"/>
</dbReference>
<comment type="similarity">
    <text evidence="2 9">Belongs to the glutamine synthetase family.</text>
</comment>
<accession>A0A8J2LPA4</accession>
<evidence type="ECO:0000256" key="2">
    <source>
        <dbReference type="ARBA" id="ARBA00009897"/>
    </source>
</evidence>
<dbReference type="InterPro" id="IPR050292">
    <property type="entry name" value="Glutamine_Synthetase"/>
</dbReference>
<evidence type="ECO:0000256" key="5">
    <source>
        <dbReference type="ARBA" id="ARBA00022598"/>
    </source>
</evidence>
<evidence type="ECO:0000256" key="4">
    <source>
        <dbReference type="ARBA" id="ARBA00022490"/>
    </source>
</evidence>
<dbReference type="PROSITE" id="PS00181">
    <property type="entry name" value="GLNA_ATP"/>
    <property type="match status" value="1"/>
</dbReference>
<dbReference type="PROSITE" id="PS51987">
    <property type="entry name" value="GS_CATALYTIC"/>
    <property type="match status" value="1"/>
</dbReference>
<evidence type="ECO:0000313" key="12">
    <source>
        <dbReference type="EMBL" id="CAG7836059.1"/>
    </source>
</evidence>
<evidence type="ECO:0000256" key="3">
    <source>
        <dbReference type="ARBA" id="ARBA00012937"/>
    </source>
</evidence>
<sequence length="362" mass="40249">MSLTDKAVLNRYLDLPAPDDVTCATYVWIDGTGETLRCKTRTMLGPVNGPEDLPEWDFDGSSTGQAVGVNSDVWLRPVRIYQDPFLRGKHKLALCETYKYNNEPTDTNFRWSCAEVMEQAKDQVPWFGLEQEYSLLGSDRRPFGWPKGGYPAPQGPLSPYYCAVGADRSFGRDVVEAHYRACLYSGVKVAGTNAEVMATQWEYQVGICEGIELGDDLWMSRYLLHRVAEDFGISVTLDPKPVPGNWNGAGCHANFSTKVMREDDGIKEIEKAIAKLSENHAAHLKVYDPKGGKDNERRLTGLHETSSLTDFSSGVANRGASIRISRACAKAGKGYLEDRRPASNCDPYRVTEIIVRTTCLND</sequence>
<dbReference type="InterPro" id="IPR008147">
    <property type="entry name" value="Gln_synt_N"/>
</dbReference>
<dbReference type="FunFam" id="3.30.590.10:FF:000011">
    <property type="entry name" value="Glutamine synthetase"/>
    <property type="match status" value="1"/>
</dbReference>
<keyword evidence="5" id="KW-0436">Ligase</keyword>
<name>A0A8J2LPA4_9HEXA</name>
<comment type="caution">
    <text evidence="12">The sequence shown here is derived from an EMBL/GenBank/DDBJ whole genome shotgun (WGS) entry which is preliminary data.</text>
</comment>
<feature type="domain" description="GS catalytic" evidence="11">
    <location>
        <begin position="109"/>
        <end position="362"/>
    </location>
</feature>
<dbReference type="AlphaFoldDB" id="A0A8J2LPA4"/>
<evidence type="ECO:0000256" key="7">
    <source>
        <dbReference type="ARBA" id="ARBA00022840"/>
    </source>
</evidence>
<evidence type="ECO:0000256" key="8">
    <source>
        <dbReference type="ARBA" id="ARBA00049436"/>
    </source>
</evidence>
<keyword evidence="4" id="KW-0963">Cytoplasm</keyword>
<organism evidence="12 13">
    <name type="scientific">Allacma fusca</name>
    <dbReference type="NCBI Taxonomy" id="39272"/>
    <lineage>
        <taxon>Eukaryota</taxon>
        <taxon>Metazoa</taxon>
        <taxon>Ecdysozoa</taxon>
        <taxon>Arthropoda</taxon>
        <taxon>Hexapoda</taxon>
        <taxon>Collembola</taxon>
        <taxon>Symphypleona</taxon>
        <taxon>Sminthuridae</taxon>
        <taxon>Allacma</taxon>
    </lineage>
</organism>
<dbReference type="EMBL" id="CAJVCH010570863">
    <property type="protein sequence ID" value="CAG7836059.1"/>
    <property type="molecule type" value="Genomic_DNA"/>
</dbReference>
<feature type="domain" description="GS beta-grasp" evidence="10">
    <location>
        <begin position="22"/>
        <end position="102"/>
    </location>
</feature>
<dbReference type="PANTHER" id="PTHR20852:SF57">
    <property type="entry name" value="GLUTAMINE SYNTHETASE 2 CYTOPLASMIC"/>
    <property type="match status" value="1"/>
</dbReference>
<comment type="catalytic activity">
    <reaction evidence="8">
        <text>L-glutamate + NH4(+) + ATP = L-glutamine + ADP + phosphate + H(+)</text>
        <dbReference type="Rhea" id="RHEA:16169"/>
        <dbReference type="ChEBI" id="CHEBI:15378"/>
        <dbReference type="ChEBI" id="CHEBI:28938"/>
        <dbReference type="ChEBI" id="CHEBI:29985"/>
        <dbReference type="ChEBI" id="CHEBI:30616"/>
        <dbReference type="ChEBI" id="CHEBI:43474"/>
        <dbReference type="ChEBI" id="CHEBI:58359"/>
        <dbReference type="ChEBI" id="CHEBI:456216"/>
        <dbReference type="EC" id="6.3.1.2"/>
    </reaction>
</comment>
<keyword evidence="7" id="KW-0067">ATP-binding</keyword>
<keyword evidence="13" id="KW-1185">Reference proteome</keyword>
<dbReference type="SMART" id="SM01230">
    <property type="entry name" value="Gln-synt_C"/>
    <property type="match status" value="1"/>
</dbReference>
<dbReference type="Pfam" id="PF00120">
    <property type="entry name" value="Gln-synt_C"/>
    <property type="match status" value="1"/>
</dbReference>
<evidence type="ECO:0000259" key="11">
    <source>
        <dbReference type="PROSITE" id="PS51987"/>
    </source>
</evidence>
<evidence type="ECO:0000256" key="9">
    <source>
        <dbReference type="PROSITE-ProRule" id="PRU01330"/>
    </source>
</evidence>
<comment type="subcellular location">
    <subcellularLocation>
        <location evidence="1">Cytoplasm</location>
    </subcellularLocation>
</comment>
<dbReference type="InterPro" id="IPR027302">
    <property type="entry name" value="Gln_synth_N_conserv_site"/>
</dbReference>
<dbReference type="PROSITE" id="PS00180">
    <property type="entry name" value="GLNA_1"/>
    <property type="match status" value="1"/>
</dbReference>
<proteinExistence type="inferred from homology"/>
<dbReference type="EC" id="6.3.1.2" evidence="3"/>
<dbReference type="OrthoDB" id="1936100at2759"/>
<evidence type="ECO:0000256" key="6">
    <source>
        <dbReference type="ARBA" id="ARBA00022741"/>
    </source>
</evidence>
<dbReference type="GO" id="GO:0005737">
    <property type="term" value="C:cytoplasm"/>
    <property type="evidence" value="ECO:0007669"/>
    <property type="project" value="UniProtKB-SubCell"/>
</dbReference>